<feature type="compositionally biased region" description="Basic and acidic residues" evidence="1">
    <location>
        <begin position="31"/>
        <end position="41"/>
    </location>
</feature>
<evidence type="ECO:0000313" key="2">
    <source>
        <dbReference type="EMBL" id="KAJ8387256.1"/>
    </source>
</evidence>
<sequence length="81" mass="8476">MQESGCRGGRRKNVTASGGSGDAEGVAGSNPKRDPWNRALEGEHDSARFTAWAVESELCSRAKSVLITCPLSHDAGCGCLL</sequence>
<dbReference type="AlphaFoldDB" id="A0AAD7RMY7"/>
<gene>
    <name evidence="2" type="ORF">AAFF_G00158790</name>
</gene>
<comment type="caution">
    <text evidence="2">The sequence shown here is derived from an EMBL/GenBank/DDBJ whole genome shotgun (WGS) entry which is preliminary data.</text>
</comment>
<reference evidence="2" key="1">
    <citation type="journal article" date="2023" name="Science">
        <title>Genome structures resolve the early diversification of teleost fishes.</title>
        <authorList>
            <person name="Parey E."/>
            <person name="Louis A."/>
            <person name="Montfort J."/>
            <person name="Bouchez O."/>
            <person name="Roques C."/>
            <person name="Iampietro C."/>
            <person name="Lluch J."/>
            <person name="Castinel A."/>
            <person name="Donnadieu C."/>
            <person name="Desvignes T."/>
            <person name="Floi Bucao C."/>
            <person name="Jouanno E."/>
            <person name="Wen M."/>
            <person name="Mejri S."/>
            <person name="Dirks R."/>
            <person name="Jansen H."/>
            <person name="Henkel C."/>
            <person name="Chen W.J."/>
            <person name="Zahm M."/>
            <person name="Cabau C."/>
            <person name="Klopp C."/>
            <person name="Thompson A.W."/>
            <person name="Robinson-Rechavi M."/>
            <person name="Braasch I."/>
            <person name="Lecointre G."/>
            <person name="Bobe J."/>
            <person name="Postlethwait J.H."/>
            <person name="Berthelot C."/>
            <person name="Roest Crollius H."/>
            <person name="Guiguen Y."/>
        </authorList>
    </citation>
    <scope>NUCLEOTIDE SEQUENCE</scope>
    <source>
        <strain evidence="2">NC1722</strain>
    </source>
</reference>
<feature type="region of interest" description="Disordered" evidence="1">
    <location>
        <begin position="1"/>
        <end position="41"/>
    </location>
</feature>
<organism evidence="2 3">
    <name type="scientific">Aldrovandia affinis</name>
    <dbReference type="NCBI Taxonomy" id="143900"/>
    <lineage>
        <taxon>Eukaryota</taxon>
        <taxon>Metazoa</taxon>
        <taxon>Chordata</taxon>
        <taxon>Craniata</taxon>
        <taxon>Vertebrata</taxon>
        <taxon>Euteleostomi</taxon>
        <taxon>Actinopterygii</taxon>
        <taxon>Neopterygii</taxon>
        <taxon>Teleostei</taxon>
        <taxon>Notacanthiformes</taxon>
        <taxon>Halosauridae</taxon>
        <taxon>Aldrovandia</taxon>
    </lineage>
</organism>
<dbReference type="EMBL" id="JAINUG010000214">
    <property type="protein sequence ID" value="KAJ8387256.1"/>
    <property type="molecule type" value="Genomic_DNA"/>
</dbReference>
<protein>
    <submittedName>
        <fullName evidence="2">Uncharacterized protein</fullName>
    </submittedName>
</protein>
<accession>A0AAD7RMY7</accession>
<keyword evidence="3" id="KW-1185">Reference proteome</keyword>
<proteinExistence type="predicted"/>
<dbReference type="Proteomes" id="UP001221898">
    <property type="component" value="Unassembled WGS sequence"/>
</dbReference>
<name>A0AAD7RMY7_9TELE</name>
<evidence type="ECO:0000256" key="1">
    <source>
        <dbReference type="SAM" id="MobiDB-lite"/>
    </source>
</evidence>
<evidence type="ECO:0000313" key="3">
    <source>
        <dbReference type="Proteomes" id="UP001221898"/>
    </source>
</evidence>